<organism evidence="1">
    <name type="scientific">marine sediment metagenome</name>
    <dbReference type="NCBI Taxonomy" id="412755"/>
    <lineage>
        <taxon>unclassified sequences</taxon>
        <taxon>metagenomes</taxon>
        <taxon>ecological metagenomes</taxon>
    </lineage>
</organism>
<dbReference type="AlphaFoldDB" id="X0W434"/>
<name>X0W434_9ZZZZ</name>
<proteinExistence type="predicted"/>
<dbReference type="Gene3D" id="2.60.40.420">
    <property type="entry name" value="Cupredoxins - blue copper proteins"/>
    <property type="match status" value="1"/>
</dbReference>
<dbReference type="SUPFAM" id="SSF49503">
    <property type="entry name" value="Cupredoxins"/>
    <property type="match status" value="1"/>
</dbReference>
<evidence type="ECO:0000313" key="1">
    <source>
        <dbReference type="EMBL" id="GAG18072.1"/>
    </source>
</evidence>
<protein>
    <submittedName>
        <fullName evidence="1">Uncharacterized protein</fullName>
    </submittedName>
</protein>
<sequence length="74" mass="8270">MNLNWLALAAVVALSLLAVSLGSHLPFPTAEARTREFTLEASQFSYSPYRLKVNKGDRVILRLKPQDVTHGLYI</sequence>
<gene>
    <name evidence="1" type="ORF">S01H1_56388</name>
</gene>
<accession>X0W434</accession>
<feature type="non-terminal residue" evidence="1">
    <location>
        <position position="74"/>
    </location>
</feature>
<dbReference type="InterPro" id="IPR008972">
    <property type="entry name" value="Cupredoxin"/>
</dbReference>
<comment type="caution">
    <text evidence="1">The sequence shown here is derived from an EMBL/GenBank/DDBJ whole genome shotgun (WGS) entry which is preliminary data.</text>
</comment>
<reference evidence="1" key="1">
    <citation type="journal article" date="2014" name="Front. Microbiol.">
        <title>High frequency of phylogenetically diverse reductive dehalogenase-homologous genes in deep subseafloor sedimentary metagenomes.</title>
        <authorList>
            <person name="Kawai M."/>
            <person name="Futagami T."/>
            <person name="Toyoda A."/>
            <person name="Takaki Y."/>
            <person name="Nishi S."/>
            <person name="Hori S."/>
            <person name="Arai W."/>
            <person name="Tsubouchi T."/>
            <person name="Morono Y."/>
            <person name="Uchiyama I."/>
            <person name="Ito T."/>
            <person name="Fujiyama A."/>
            <person name="Inagaki F."/>
            <person name="Takami H."/>
        </authorList>
    </citation>
    <scope>NUCLEOTIDE SEQUENCE</scope>
    <source>
        <strain evidence="1">Expedition CK06-06</strain>
    </source>
</reference>
<dbReference type="EMBL" id="BARS01036714">
    <property type="protein sequence ID" value="GAG18072.1"/>
    <property type="molecule type" value="Genomic_DNA"/>
</dbReference>